<keyword evidence="1" id="KW-0472">Membrane</keyword>
<keyword evidence="1" id="KW-0812">Transmembrane</keyword>
<protein>
    <recommendedName>
        <fullName evidence="4">Protein kinase domain-containing protein</fullName>
    </recommendedName>
</protein>
<feature type="transmembrane region" description="Helical" evidence="1">
    <location>
        <begin position="154"/>
        <end position="173"/>
    </location>
</feature>
<dbReference type="EMBL" id="HG739188">
    <property type="protein sequence ID" value="CDP15698.1"/>
    <property type="molecule type" value="Genomic_DNA"/>
</dbReference>
<name>A0A068V758_COFCA</name>
<reference evidence="3" key="1">
    <citation type="journal article" date="2014" name="Science">
        <title>The coffee genome provides insight into the convergent evolution of caffeine biosynthesis.</title>
        <authorList>
            <person name="Denoeud F."/>
            <person name="Carretero-Paulet L."/>
            <person name="Dereeper A."/>
            <person name="Droc G."/>
            <person name="Guyot R."/>
            <person name="Pietrella M."/>
            <person name="Zheng C."/>
            <person name="Alberti A."/>
            <person name="Anthony F."/>
            <person name="Aprea G."/>
            <person name="Aury J.M."/>
            <person name="Bento P."/>
            <person name="Bernard M."/>
            <person name="Bocs S."/>
            <person name="Campa C."/>
            <person name="Cenci A."/>
            <person name="Combes M.C."/>
            <person name="Crouzillat D."/>
            <person name="Da Silva C."/>
            <person name="Daddiego L."/>
            <person name="De Bellis F."/>
            <person name="Dussert S."/>
            <person name="Garsmeur O."/>
            <person name="Gayraud T."/>
            <person name="Guignon V."/>
            <person name="Jahn K."/>
            <person name="Jamilloux V."/>
            <person name="Joet T."/>
            <person name="Labadie K."/>
            <person name="Lan T."/>
            <person name="Leclercq J."/>
            <person name="Lepelley M."/>
            <person name="Leroy T."/>
            <person name="Li L.T."/>
            <person name="Librado P."/>
            <person name="Lopez L."/>
            <person name="Munoz A."/>
            <person name="Noel B."/>
            <person name="Pallavicini A."/>
            <person name="Perrotta G."/>
            <person name="Poncet V."/>
            <person name="Pot D."/>
            <person name="Priyono X."/>
            <person name="Rigoreau M."/>
            <person name="Rouard M."/>
            <person name="Rozas J."/>
            <person name="Tranchant-Dubreuil C."/>
            <person name="VanBuren R."/>
            <person name="Zhang Q."/>
            <person name="Andrade A.C."/>
            <person name="Argout X."/>
            <person name="Bertrand B."/>
            <person name="de Kochko A."/>
            <person name="Graziosi G."/>
            <person name="Henry R.J."/>
            <person name="Jayarama X."/>
            <person name="Ming R."/>
            <person name="Nagai C."/>
            <person name="Rounsley S."/>
            <person name="Sankoff D."/>
            <person name="Giuliano G."/>
            <person name="Albert V.A."/>
            <person name="Wincker P."/>
            <person name="Lashermes P."/>
        </authorList>
    </citation>
    <scope>NUCLEOTIDE SEQUENCE [LARGE SCALE GENOMIC DNA]</scope>
    <source>
        <strain evidence="3">cv. DH200-94</strain>
    </source>
</reference>
<dbReference type="Gene3D" id="3.30.200.20">
    <property type="entry name" value="Phosphorylase Kinase, domain 1"/>
    <property type="match status" value="1"/>
</dbReference>
<organism evidence="2 3">
    <name type="scientific">Coffea canephora</name>
    <name type="common">Robusta coffee</name>
    <dbReference type="NCBI Taxonomy" id="49390"/>
    <lineage>
        <taxon>Eukaryota</taxon>
        <taxon>Viridiplantae</taxon>
        <taxon>Streptophyta</taxon>
        <taxon>Embryophyta</taxon>
        <taxon>Tracheophyta</taxon>
        <taxon>Spermatophyta</taxon>
        <taxon>Magnoliopsida</taxon>
        <taxon>eudicotyledons</taxon>
        <taxon>Gunneridae</taxon>
        <taxon>Pentapetalae</taxon>
        <taxon>asterids</taxon>
        <taxon>lamiids</taxon>
        <taxon>Gentianales</taxon>
        <taxon>Rubiaceae</taxon>
        <taxon>Ixoroideae</taxon>
        <taxon>Gardenieae complex</taxon>
        <taxon>Bertiereae - Coffeeae clade</taxon>
        <taxon>Coffeeae</taxon>
        <taxon>Coffea</taxon>
    </lineage>
</organism>
<dbReference type="PhylomeDB" id="A0A068V758"/>
<evidence type="ECO:0000256" key="1">
    <source>
        <dbReference type="SAM" id="Phobius"/>
    </source>
</evidence>
<dbReference type="STRING" id="49390.A0A068V758"/>
<proteinExistence type="predicted"/>
<dbReference type="Gene3D" id="1.10.510.10">
    <property type="entry name" value="Transferase(Phosphotransferase) domain 1"/>
    <property type="match status" value="1"/>
</dbReference>
<accession>A0A068V758</accession>
<keyword evidence="3" id="KW-1185">Reference proteome</keyword>
<dbReference type="InParanoid" id="A0A068V758"/>
<dbReference type="AlphaFoldDB" id="A0A068V758"/>
<sequence>MMENKMAMEVAMMAMAMSNAQGESGRSWDSWEGLYLESMSLVEDGGSPLYKAKRKIGKGSLEKVCKGRLFSCEKGSEPVEYFLLLVALKFEHKNKLVGHIKDDYPTDSLGGGGGTYGVPPVHYKGIQGNYFIMVRLEVLNGFIYFTSTPQYGTYQMLVFHCLFLFPFSLFLRVESCRCVNEKKLFLVDFGIATEWRKSCEGKHIEYTQHPWHTRGTLDFASVHA</sequence>
<dbReference type="Proteomes" id="UP000295252">
    <property type="component" value="Chromosome IX"/>
</dbReference>
<dbReference type="Gramene" id="CDP15698">
    <property type="protein sequence ID" value="CDP15698"/>
    <property type="gene ID" value="GSCOC_T00015690001"/>
</dbReference>
<evidence type="ECO:0000313" key="2">
    <source>
        <dbReference type="EMBL" id="CDP15698.1"/>
    </source>
</evidence>
<gene>
    <name evidence="2" type="ORF">GSCOC_T00015690001</name>
</gene>
<evidence type="ECO:0000313" key="3">
    <source>
        <dbReference type="Proteomes" id="UP000295252"/>
    </source>
</evidence>
<evidence type="ECO:0008006" key="4">
    <source>
        <dbReference type="Google" id="ProtNLM"/>
    </source>
</evidence>
<keyword evidence="1" id="KW-1133">Transmembrane helix</keyword>